<dbReference type="InterPro" id="IPR023210">
    <property type="entry name" value="NADP_OxRdtase_dom"/>
</dbReference>
<name>A0A7X3FF43_9BACL</name>
<dbReference type="SUPFAM" id="SSF51430">
    <property type="entry name" value="NAD(P)-linked oxidoreductase"/>
    <property type="match status" value="1"/>
</dbReference>
<dbReference type="InterPro" id="IPR036812">
    <property type="entry name" value="NAD(P)_OxRdtase_dom_sf"/>
</dbReference>
<dbReference type="Pfam" id="PF00248">
    <property type="entry name" value="Aldo_ket_red"/>
    <property type="match status" value="1"/>
</dbReference>
<evidence type="ECO:0000313" key="2">
    <source>
        <dbReference type="EMBL" id="MVO98512.1"/>
    </source>
</evidence>
<dbReference type="AlphaFoldDB" id="A0A7X3FF43"/>
<protein>
    <submittedName>
        <fullName evidence="2">Aldo/keto reductase</fullName>
    </submittedName>
</protein>
<evidence type="ECO:0000259" key="1">
    <source>
        <dbReference type="Pfam" id="PF00248"/>
    </source>
</evidence>
<gene>
    <name evidence="2" type="ORF">EDM21_03010</name>
</gene>
<dbReference type="CDD" id="cd19095">
    <property type="entry name" value="AKR_PA4992-like"/>
    <property type="match status" value="1"/>
</dbReference>
<dbReference type="InterPro" id="IPR053135">
    <property type="entry name" value="AKR2_Oxidoreductase"/>
</dbReference>
<dbReference type="RefSeq" id="WP_157332816.1">
    <property type="nucleotide sequence ID" value="NZ_RHLK01000002.1"/>
</dbReference>
<evidence type="ECO:0000313" key="3">
    <source>
        <dbReference type="Proteomes" id="UP000490800"/>
    </source>
</evidence>
<proteinExistence type="predicted"/>
<accession>A0A7X3FF43</accession>
<dbReference type="PANTHER" id="PTHR43312">
    <property type="entry name" value="D-THREO-ALDOSE 1-DEHYDROGENASE"/>
    <property type="match status" value="1"/>
</dbReference>
<keyword evidence="3" id="KW-1185">Reference proteome</keyword>
<sequence>MKQRILGSTGMKVSILGFGGAEIGQEQVEQRTVDALLNGALDAGLNVIDTGECYQYSEERIGKAVSHRRNDFYLFTKIGHNQGFEEDNWDLGMMERSLERSLKRLNTDYVDLLQLHNCPEELLRSGEVISLLQKFKEQGKARFIGCSADGAAAQYAVQTGLFDTLQTSLNIADQEAIERTIPEAARRGMGVIAKRPIANAAWRTGARPEAAYHQEYWERLRRLRYHFLNAPLPESVGTALRFTLSVPGVQTAIVGTARPGRWEENAELISQGALPMEAIAEIRGRWQEASAGQWPGQV</sequence>
<dbReference type="Proteomes" id="UP000490800">
    <property type="component" value="Unassembled WGS sequence"/>
</dbReference>
<dbReference type="OrthoDB" id="9773828at2"/>
<feature type="domain" description="NADP-dependent oxidoreductase" evidence="1">
    <location>
        <begin position="16"/>
        <end position="283"/>
    </location>
</feature>
<organism evidence="2 3">
    <name type="scientific">Paenibacillus lutrae</name>
    <dbReference type="NCBI Taxonomy" id="2078573"/>
    <lineage>
        <taxon>Bacteria</taxon>
        <taxon>Bacillati</taxon>
        <taxon>Bacillota</taxon>
        <taxon>Bacilli</taxon>
        <taxon>Bacillales</taxon>
        <taxon>Paenibacillaceae</taxon>
        <taxon>Paenibacillus</taxon>
    </lineage>
</organism>
<dbReference type="Gene3D" id="3.20.20.100">
    <property type="entry name" value="NADP-dependent oxidoreductase domain"/>
    <property type="match status" value="1"/>
</dbReference>
<comment type="caution">
    <text evidence="2">The sequence shown here is derived from an EMBL/GenBank/DDBJ whole genome shotgun (WGS) entry which is preliminary data.</text>
</comment>
<dbReference type="PANTHER" id="PTHR43312:SF1">
    <property type="entry name" value="NADP-DEPENDENT OXIDOREDUCTASE DOMAIN-CONTAINING PROTEIN"/>
    <property type="match status" value="1"/>
</dbReference>
<reference evidence="2 3" key="1">
    <citation type="journal article" date="2019" name="Microorganisms">
        <title>Paenibacillus lutrae sp. nov., A Chitinolytic Species Isolated from A River Otter in Castril Natural Park, Granada, Spain.</title>
        <authorList>
            <person name="Rodriguez M."/>
            <person name="Reina J.C."/>
            <person name="Bejar V."/>
            <person name="Llamas I."/>
        </authorList>
    </citation>
    <scope>NUCLEOTIDE SEQUENCE [LARGE SCALE GENOMIC DNA]</scope>
    <source>
        <strain evidence="2 3">N10</strain>
    </source>
</reference>
<dbReference type="EMBL" id="RHLK01000002">
    <property type="protein sequence ID" value="MVO98512.1"/>
    <property type="molecule type" value="Genomic_DNA"/>
</dbReference>